<dbReference type="InterPro" id="IPR043502">
    <property type="entry name" value="DNA/RNA_pol_sf"/>
</dbReference>
<accession>A0A151JP11</accession>
<organism evidence="1 2">
    <name type="scientific">Trachymyrmex cornetzi</name>
    <dbReference type="NCBI Taxonomy" id="471704"/>
    <lineage>
        <taxon>Eukaryota</taxon>
        <taxon>Metazoa</taxon>
        <taxon>Ecdysozoa</taxon>
        <taxon>Arthropoda</taxon>
        <taxon>Hexapoda</taxon>
        <taxon>Insecta</taxon>
        <taxon>Pterygota</taxon>
        <taxon>Neoptera</taxon>
        <taxon>Endopterygota</taxon>
        <taxon>Hymenoptera</taxon>
        <taxon>Apocrita</taxon>
        <taxon>Aculeata</taxon>
        <taxon>Formicoidea</taxon>
        <taxon>Formicidae</taxon>
        <taxon>Myrmicinae</taxon>
        <taxon>Trachymyrmex</taxon>
    </lineage>
</organism>
<dbReference type="SUPFAM" id="SSF56672">
    <property type="entry name" value="DNA/RNA polymerases"/>
    <property type="match status" value="1"/>
</dbReference>
<protein>
    <recommendedName>
        <fullName evidence="3">DNA-directed DNA polymerase</fullName>
    </recommendedName>
</protein>
<proteinExistence type="predicted"/>
<evidence type="ECO:0008006" key="3">
    <source>
        <dbReference type="Google" id="ProtNLM"/>
    </source>
</evidence>
<evidence type="ECO:0000313" key="1">
    <source>
        <dbReference type="EMBL" id="KYN28522.1"/>
    </source>
</evidence>
<sequence length="272" mass="31443">RVRFELLTDIDMIIFIERGIRGGLSQCSGRYAQANNKYMRSYDPSEPLTYLMYYDVNTLYGWAMCQPLPYAEFQWVKDVANFDVSAIAPDSPIGYILEVDLEYPQHLDDVHADLPFCPTRDKPPGKREDKLLATVYDKKRYVIQYRNLQQCTRHGLRVTKIHENVRNHVDVKLLTKWDGRYGAEAMIAKPTFHSRSIFAENLIAVELRKLEVKFNKLPGLMKDENNGMIMTEFVGLRAKMYALKVDGKRTHIDGPAPKIKDCSECQRRAVVC</sequence>
<dbReference type="Proteomes" id="UP000078492">
    <property type="component" value="Unassembled WGS sequence"/>
</dbReference>
<dbReference type="GO" id="GO:0071897">
    <property type="term" value="P:DNA biosynthetic process"/>
    <property type="evidence" value="ECO:0007669"/>
    <property type="project" value="UniProtKB-ARBA"/>
</dbReference>
<dbReference type="EMBL" id="KQ978767">
    <property type="protein sequence ID" value="KYN28522.1"/>
    <property type="molecule type" value="Genomic_DNA"/>
</dbReference>
<keyword evidence="2" id="KW-1185">Reference proteome</keyword>
<reference evidence="1 2" key="1">
    <citation type="submission" date="2015-09" db="EMBL/GenBank/DDBJ databases">
        <title>Trachymyrmex cornetzi WGS genome.</title>
        <authorList>
            <person name="Nygaard S."/>
            <person name="Hu H."/>
            <person name="Boomsma J."/>
            <person name="Zhang G."/>
        </authorList>
    </citation>
    <scope>NUCLEOTIDE SEQUENCE [LARGE SCALE GENOMIC DNA]</scope>
    <source>
        <strain evidence="1">Tcor2-1</strain>
        <tissue evidence="1">Whole body</tissue>
    </source>
</reference>
<dbReference type="PANTHER" id="PTHR31511:SF12">
    <property type="entry name" value="RHO TERMINATION FACTOR N-TERMINAL DOMAIN-CONTAINING PROTEIN"/>
    <property type="match status" value="1"/>
</dbReference>
<dbReference type="AlphaFoldDB" id="A0A151JP11"/>
<dbReference type="STRING" id="471704.A0A151JP11"/>
<gene>
    <name evidence="1" type="ORF">ALC57_02055</name>
</gene>
<dbReference type="PANTHER" id="PTHR31511">
    <property type="entry name" value="PROTEIN CBG23764"/>
    <property type="match status" value="1"/>
</dbReference>
<feature type="non-terminal residue" evidence="1">
    <location>
        <position position="1"/>
    </location>
</feature>
<name>A0A151JP11_9HYME</name>
<evidence type="ECO:0000313" key="2">
    <source>
        <dbReference type="Proteomes" id="UP000078492"/>
    </source>
</evidence>